<feature type="region of interest" description="Disordered" evidence="1">
    <location>
        <begin position="1"/>
        <end position="20"/>
    </location>
</feature>
<evidence type="ECO:0000313" key="2">
    <source>
        <dbReference type="EMBL" id="KAI1694924.1"/>
    </source>
</evidence>
<organism evidence="2 3">
    <name type="scientific">Ditylenchus destructor</name>
    <dbReference type="NCBI Taxonomy" id="166010"/>
    <lineage>
        <taxon>Eukaryota</taxon>
        <taxon>Metazoa</taxon>
        <taxon>Ecdysozoa</taxon>
        <taxon>Nematoda</taxon>
        <taxon>Chromadorea</taxon>
        <taxon>Rhabditida</taxon>
        <taxon>Tylenchina</taxon>
        <taxon>Tylenchomorpha</taxon>
        <taxon>Sphaerularioidea</taxon>
        <taxon>Anguinidae</taxon>
        <taxon>Anguininae</taxon>
        <taxon>Ditylenchus</taxon>
    </lineage>
</organism>
<evidence type="ECO:0000313" key="3">
    <source>
        <dbReference type="Proteomes" id="UP001201812"/>
    </source>
</evidence>
<gene>
    <name evidence="2" type="ORF">DdX_19853</name>
</gene>
<dbReference type="AlphaFoldDB" id="A0AAD4MMG0"/>
<comment type="caution">
    <text evidence="2">The sequence shown here is derived from an EMBL/GenBank/DDBJ whole genome shotgun (WGS) entry which is preliminary data.</text>
</comment>
<reference evidence="2" key="1">
    <citation type="submission" date="2022-01" db="EMBL/GenBank/DDBJ databases">
        <title>Genome Sequence Resource for Two Populations of Ditylenchus destructor, the Migratory Endoparasitic Phytonematode.</title>
        <authorList>
            <person name="Zhang H."/>
            <person name="Lin R."/>
            <person name="Xie B."/>
        </authorList>
    </citation>
    <scope>NUCLEOTIDE SEQUENCE</scope>
    <source>
        <strain evidence="2">BazhouSP</strain>
    </source>
</reference>
<keyword evidence="3" id="KW-1185">Reference proteome</keyword>
<feature type="compositionally biased region" description="Basic and acidic residues" evidence="1">
    <location>
        <begin position="10"/>
        <end position="19"/>
    </location>
</feature>
<name>A0AAD4MMG0_9BILA</name>
<dbReference type="EMBL" id="JAKKPZ010000458">
    <property type="protein sequence ID" value="KAI1694924.1"/>
    <property type="molecule type" value="Genomic_DNA"/>
</dbReference>
<proteinExistence type="predicted"/>
<protein>
    <submittedName>
        <fullName evidence="2">Uncharacterized protein</fullName>
    </submittedName>
</protein>
<evidence type="ECO:0000256" key="1">
    <source>
        <dbReference type="SAM" id="MobiDB-lite"/>
    </source>
</evidence>
<accession>A0AAD4MMG0</accession>
<sequence length="364" mass="42446">MKLTNSRKQRNADRMRESQKVQINSLVSKKFRDLIQNHRHTLTLLRVDSISMNNRDTGPAAIKIFDKQLSPEAYNEWVIRNQYSKQFPQASQIAGKQSTRHSRNVYELSAVYTDSKRSRSKKSAFFAREELNGENWPLFQHFVCLLTDPFIHIRCVDLTSQNEVLNLLAEVINPDHNSLQCERLIVNLDGNSQKFITWIKDYVECDKLEIYGEGGSNCDKELLDFFVTGTHCTSNIHVDDYDLSDVVLDFVKKFMDLKKCDKHQCIPLIESNRANDVVDEMKRHYAEFVVLDEGEDDEKDDEVDDSYQYKWMNKHGSIETIFEFINNDVKKKLTFSATTFGESSWYVPYDDSHETEFSLDITNL</sequence>
<dbReference type="Proteomes" id="UP001201812">
    <property type="component" value="Unassembled WGS sequence"/>
</dbReference>